<evidence type="ECO:0000313" key="2">
    <source>
        <dbReference type="Proteomes" id="UP001311232"/>
    </source>
</evidence>
<sequence>MLAICLSLQECSVSDPHQRLQLVPLRSEQTFFVLWLLFPTFSESSSDDSWTFIQEVGKQQRAAQTETSCS</sequence>
<proteinExistence type="predicted"/>
<comment type="caution">
    <text evidence="1">The sequence shown here is derived from an EMBL/GenBank/DDBJ whole genome shotgun (WGS) entry which is preliminary data.</text>
</comment>
<keyword evidence="2" id="KW-1185">Reference proteome</keyword>
<name>A0AAV9QTP5_9TELE</name>
<dbReference type="EMBL" id="JAHHUM010002766">
    <property type="protein sequence ID" value="KAK5600866.1"/>
    <property type="molecule type" value="Genomic_DNA"/>
</dbReference>
<dbReference type="AlphaFoldDB" id="A0AAV9QTP5"/>
<protein>
    <submittedName>
        <fullName evidence="1">Uncharacterized protein</fullName>
    </submittedName>
</protein>
<gene>
    <name evidence="1" type="ORF">CRENBAI_008509</name>
</gene>
<organism evidence="1 2">
    <name type="scientific">Crenichthys baileyi</name>
    <name type="common">White River springfish</name>
    <dbReference type="NCBI Taxonomy" id="28760"/>
    <lineage>
        <taxon>Eukaryota</taxon>
        <taxon>Metazoa</taxon>
        <taxon>Chordata</taxon>
        <taxon>Craniata</taxon>
        <taxon>Vertebrata</taxon>
        <taxon>Euteleostomi</taxon>
        <taxon>Actinopterygii</taxon>
        <taxon>Neopterygii</taxon>
        <taxon>Teleostei</taxon>
        <taxon>Neoteleostei</taxon>
        <taxon>Acanthomorphata</taxon>
        <taxon>Ovalentaria</taxon>
        <taxon>Atherinomorphae</taxon>
        <taxon>Cyprinodontiformes</taxon>
        <taxon>Goodeidae</taxon>
        <taxon>Crenichthys</taxon>
    </lineage>
</organism>
<evidence type="ECO:0000313" key="1">
    <source>
        <dbReference type="EMBL" id="KAK5600866.1"/>
    </source>
</evidence>
<dbReference type="Proteomes" id="UP001311232">
    <property type="component" value="Unassembled WGS sequence"/>
</dbReference>
<accession>A0AAV9QTP5</accession>
<reference evidence="1 2" key="1">
    <citation type="submission" date="2021-06" db="EMBL/GenBank/DDBJ databases">
        <authorList>
            <person name="Palmer J.M."/>
        </authorList>
    </citation>
    <scope>NUCLEOTIDE SEQUENCE [LARGE SCALE GENOMIC DNA]</scope>
    <source>
        <strain evidence="1 2">MEX-2019</strain>
        <tissue evidence="1">Muscle</tissue>
    </source>
</reference>